<gene>
    <name evidence="1" type="ORF">S01H1_50421</name>
</gene>
<feature type="non-terminal residue" evidence="1">
    <location>
        <position position="1"/>
    </location>
</feature>
<dbReference type="AlphaFoldDB" id="X0WAX6"/>
<dbReference type="Gene3D" id="2.30.110.10">
    <property type="entry name" value="Electron Transport, Fmn-binding Protein, Chain A"/>
    <property type="match status" value="1"/>
</dbReference>
<evidence type="ECO:0000313" key="1">
    <source>
        <dbReference type="EMBL" id="GAG28069.1"/>
    </source>
</evidence>
<dbReference type="EMBL" id="BARS01032487">
    <property type="protein sequence ID" value="GAG28069.1"/>
    <property type="molecule type" value="Genomic_DNA"/>
</dbReference>
<name>X0WAX6_9ZZZZ</name>
<dbReference type="InterPro" id="IPR012349">
    <property type="entry name" value="Split_barrel_FMN-bd"/>
</dbReference>
<organism evidence="1">
    <name type="scientific">marine sediment metagenome</name>
    <dbReference type="NCBI Taxonomy" id="412755"/>
    <lineage>
        <taxon>unclassified sequences</taxon>
        <taxon>metagenomes</taxon>
        <taxon>ecological metagenomes</taxon>
    </lineage>
</organism>
<sequence length="243" mass="26208">AANVPNVVPILSLEAADGRTVIFGELMIWKTRRNLEANPRVCVTVISPALQGWIIKGDFLEFQPGGPHFDHIMASDTFRYNAYAGIRSAGVIRVREVADSFVLSQAGLLADMLRSRWAARRLRRRDCGVALPAPVREKFGRLRAAKLLAYLDPDGYPVAVPAFSLVPAGRGSLVLAGRSAGPALAGLRPGVKVAVSVLTFEPLAYQVKGEFLGTERSLGRPVGLIRIDEVYSASPPLPGKRLA</sequence>
<reference evidence="1" key="1">
    <citation type="journal article" date="2014" name="Front. Microbiol.">
        <title>High frequency of phylogenetically diverse reductive dehalogenase-homologous genes in deep subseafloor sedimentary metagenomes.</title>
        <authorList>
            <person name="Kawai M."/>
            <person name="Futagami T."/>
            <person name="Toyoda A."/>
            <person name="Takaki Y."/>
            <person name="Nishi S."/>
            <person name="Hori S."/>
            <person name="Arai W."/>
            <person name="Tsubouchi T."/>
            <person name="Morono Y."/>
            <person name="Uchiyama I."/>
            <person name="Ito T."/>
            <person name="Fujiyama A."/>
            <person name="Inagaki F."/>
            <person name="Takami H."/>
        </authorList>
    </citation>
    <scope>NUCLEOTIDE SEQUENCE</scope>
    <source>
        <strain evidence="1">Expedition CK06-06</strain>
    </source>
</reference>
<protein>
    <recommendedName>
        <fullName evidence="2">Pyridoxamine 5'-phosphate oxidase putative domain-containing protein</fullName>
    </recommendedName>
</protein>
<dbReference type="SUPFAM" id="SSF50475">
    <property type="entry name" value="FMN-binding split barrel"/>
    <property type="match status" value="1"/>
</dbReference>
<evidence type="ECO:0008006" key="2">
    <source>
        <dbReference type="Google" id="ProtNLM"/>
    </source>
</evidence>
<accession>X0WAX6</accession>
<comment type="caution">
    <text evidence="1">The sequence shown here is derived from an EMBL/GenBank/DDBJ whole genome shotgun (WGS) entry which is preliminary data.</text>
</comment>
<proteinExistence type="predicted"/>